<dbReference type="EMBL" id="CP060717">
    <property type="protein sequence ID" value="QNN64992.1"/>
    <property type="molecule type" value="Genomic_DNA"/>
</dbReference>
<gene>
    <name evidence="2" type="ORF">H9L12_12460</name>
</gene>
<reference evidence="2 3" key="1">
    <citation type="submission" date="2020-08" db="EMBL/GenBank/DDBJ databases">
        <title>Genome sequence of Sphingomonas rhizophila KACC 19189T.</title>
        <authorList>
            <person name="Hyun D.-W."/>
            <person name="Bae J.-W."/>
        </authorList>
    </citation>
    <scope>NUCLEOTIDE SEQUENCE [LARGE SCALE GENOMIC DNA]</scope>
    <source>
        <strain evidence="2 3">KACC 19189</strain>
    </source>
</reference>
<feature type="region of interest" description="Disordered" evidence="1">
    <location>
        <begin position="104"/>
        <end position="132"/>
    </location>
</feature>
<feature type="region of interest" description="Disordered" evidence="1">
    <location>
        <begin position="1"/>
        <end position="34"/>
    </location>
</feature>
<evidence type="ECO:0000313" key="2">
    <source>
        <dbReference type="EMBL" id="QNN64992.1"/>
    </source>
</evidence>
<evidence type="ECO:0000313" key="3">
    <source>
        <dbReference type="Proteomes" id="UP000515955"/>
    </source>
</evidence>
<protein>
    <submittedName>
        <fullName evidence="2">Uncharacterized protein</fullName>
    </submittedName>
</protein>
<name>A0A7G9SAW7_9SPHN</name>
<dbReference type="Proteomes" id="UP000515955">
    <property type="component" value="Chromosome"/>
</dbReference>
<dbReference type="KEGG" id="srhi:H9L12_12460"/>
<proteinExistence type="predicted"/>
<feature type="compositionally biased region" description="Basic and acidic residues" evidence="1">
    <location>
        <begin position="261"/>
        <end position="280"/>
    </location>
</feature>
<dbReference type="AlphaFoldDB" id="A0A7G9SAW7"/>
<feature type="region of interest" description="Disordered" evidence="1">
    <location>
        <begin position="259"/>
        <end position="280"/>
    </location>
</feature>
<accession>A0A7G9SAW7</accession>
<feature type="compositionally biased region" description="Pro residues" evidence="1">
    <location>
        <begin position="1"/>
        <end position="18"/>
    </location>
</feature>
<evidence type="ECO:0000256" key="1">
    <source>
        <dbReference type="SAM" id="MobiDB-lite"/>
    </source>
</evidence>
<keyword evidence="3" id="KW-1185">Reference proteome</keyword>
<sequence length="302" mass="34000">MPPLLPDNLPPAPPPFNPDDPLDFEPVPRRVNRPDGWTAERQREFIRRLAVHGSPQQACLEMGKNVTGIEAVYKVPTAHSFRAAWNHAVTIGRAAQGRGGGPLHLGAVPGIQRRGPNGQPPPAPPADQEEDEMTVEQKGALLDNLLGRWLGKVEAERIARLAGRITEADFYLRQVTFIEIAFGLMCGGPHDAWMELGKRQHHGESLFFIAETPFSQVLDLKRRELWAIMEQPDRPEHPPARFLVDRRVFSIEPFEVLHGGEQGDKDREHHAAQYAEDAKRQVEWEAQARRDYERRRDSGAAS</sequence>
<organism evidence="2 3">
    <name type="scientific">Sphingomonas rhizophila</name>
    <dbReference type="NCBI Taxonomy" id="2071607"/>
    <lineage>
        <taxon>Bacteria</taxon>
        <taxon>Pseudomonadati</taxon>
        <taxon>Pseudomonadota</taxon>
        <taxon>Alphaproteobacteria</taxon>
        <taxon>Sphingomonadales</taxon>
        <taxon>Sphingomonadaceae</taxon>
        <taxon>Sphingomonas</taxon>
    </lineage>
</organism>
<dbReference type="RefSeq" id="WP_187541991.1">
    <property type="nucleotide sequence ID" value="NZ_CP060717.1"/>
</dbReference>